<proteinExistence type="inferred from homology"/>
<organism evidence="18 19">
    <name type="scientific">Pseudomonas paraeruginosa (strain DSM 24068 / PA7)</name>
    <name type="common">Pseudomonas aeruginosa (strain PA7)</name>
    <dbReference type="NCBI Taxonomy" id="381754"/>
    <lineage>
        <taxon>Bacteria</taxon>
        <taxon>Pseudomonadati</taxon>
        <taxon>Pseudomonadota</taxon>
        <taxon>Gammaproteobacteria</taxon>
        <taxon>Pseudomonadales</taxon>
        <taxon>Pseudomonadaceae</taxon>
        <taxon>Pseudomonas</taxon>
        <taxon>Pseudomonas paraeruginosa</taxon>
    </lineage>
</organism>
<dbReference type="UniPathway" id="UPA00539"/>
<dbReference type="Pfam" id="PF22456">
    <property type="entry name" value="PqqF-like_C_4"/>
    <property type="match status" value="1"/>
</dbReference>
<reference evidence="18 19" key="1">
    <citation type="submission" date="2007-06" db="EMBL/GenBank/DDBJ databases">
        <authorList>
            <person name="Dodson R.J."/>
            <person name="Harkins D."/>
            <person name="Paulsen I.T."/>
        </authorList>
    </citation>
    <scope>NUCLEOTIDE SEQUENCE [LARGE SCALE GENOMIC DNA]</scope>
    <source>
        <strain evidence="18 19">PA7</strain>
    </source>
</reference>
<dbReference type="PANTHER" id="PTHR43690">
    <property type="entry name" value="NARDILYSIN"/>
    <property type="match status" value="1"/>
</dbReference>
<dbReference type="HOGENOM" id="CLU_021089_0_0_6"/>
<evidence type="ECO:0000256" key="6">
    <source>
        <dbReference type="ARBA" id="ARBA00022723"/>
    </source>
</evidence>
<dbReference type="NCBIfam" id="TIGR02110">
    <property type="entry name" value="PQQ_syn_pqqF"/>
    <property type="match status" value="1"/>
</dbReference>
<keyword evidence="8" id="KW-0862">Zinc</keyword>
<dbReference type="GO" id="GO:0006508">
    <property type="term" value="P:proteolysis"/>
    <property type="evidence" value="ECO:0007669"/>
    <property type="project" value="UniProtKB-KW"/>
</dbReference>
<evidence type="ECO:0000313" key="19">
    <source>
        <dbReference type="Proteomes" id="UP000001582"/>
    </source>
</evidence>
<dbReference type="InterPro" id="IPR011765">
    <property type="entry name" value="Pept_M16_N"/>
</dbReference>
<dbReference type="InterPro" id="IPR011844">
    <property type="entry name" value="PQQ_synth_PqqF"/>
</dbReference>
<dbReference type="GO" id="GO:0018189">
    <property type="term" value="P:pyrroloquinoline quinone biosynthetic process"/>
    <property type="evidence" value="ECO:0007669"/>
    <property type="project" value="UniProtKB-UniPathway"/>
</dbReference>
<dbReference type="Pfam" id="PF22455">
    <property type="entry name" value="PqqF_C_3"/>
    <property type="match status" value="1"/>
</dbReference>
<feature type="domain" description="Peptidase M16 C-terminal" evidence="15">
    <location>
        <begin position="183"/>
        <end position="341"/>
    </location>
</feature>
<evidence type="ECO:0000256" key="9">
    <source>
        <dbReference type="ARBA" id="ARBA00022905"/>
    </source>
</evidence>
<dbReference type="MEROPS" id="M16.006"/>
<keyword evidence="5" id="KW-0645">Protease</keyword>
<dbReference type="InterPro" id="IPR054733">
    <property type="entry name" value="PqqF_C_3"/>
</dbReference>
<keyword evidence="7 18" id="KW-0378">Hydrolase</keyword>
<feature type="domain" description="Peptidase M16 N-terminal" evidence="14">
    <location>
        <begin position="24"/>
        <end position="144"/>
    </location>
</feature>
<evidence type="ECO:0000256" key="13">
    <source>
        <dbReference type="RuleBase" id="RU004447"/>
    </source>
</evidence>
<evidence type="ECO:0000256" key="8">
    <source>
        <dbReference type="ARBA" id="ARBA00022833"/>
    </source>
</evidence>
<evidence type="ECO:0000256" key="3">
    <source>
        <dbReference type="ARBA" id="ARBA00007261"/>
    </source>
</evidence>
<dbReference type="Gene3D" id="3.30.830.10">
    <property type="entry name" value="Metalloenzyme, LuxS/M16 peptidase-like"/>
    <property type="match status" value="2"/>
</dbReference>
<dbReference type="Pfam" id="PF05193">
    <property type="entry name" value="Peptidase_M16_C"/>
    <property type="match status" value="1"/>
</dbReference>
<dbReference type="KEGG" id="pap:PSPA7_3322"/>
<evidence type="ECO:0000259" key="16">
    <source>
        <dbReference type="Pfam" id="PF22455"/>
    </source>
</evidence>
<dbReference type="InterPro" id="IPR054734">
    <property type="entry name" value="PqqF-like_C_4"/>
</dbReference>
<comment type="function">
    <text evidence="11">Required for coenzyme pyrroloquinoline quinone (PQQ) biosynthesis. It is thought that this protein is a protease that cleaves peptides bond in a small peptide (gene pqqA), providing the glutamate and tyrosine residues which are necessary for the synthesis of PQQ.</text>
</comment>
<accession>A6V6J7</accession>
<dbReference type="InterPro" id="IPR050626">
    <property type="entry name" value="Peptidase_M16"/>
</dbReference>
<dbReference type="GO" id="GO:0008270">
    <property type="term" value="F:zinc ion binding"/>
    <property type="evidence" value="ECO:0007669"/>
    <property type="project" value="InterPro"/>
</dbReference>
<dbReference type="GO" id="GO:0005737">
    <property type="term" value="C:cytoplasm"/>
    <property type="evidence" value="ECO:0007669"/>
    <property type="project" value="UniProtKB-ARBA"/>
</dbReference>
<dbReference type="PANTHER" id="PTHR43690:SF18">
    <property type="entry name" value="INSULIN-DEGRADING ENZYME-RELATED"/>
    <property type="match status" value="1"/>
</dbReference>
<feature type="domain" description="Coenzyme PQQ synthesis protein F C-terminal lobe" evidence="16">
    <location>
        <begin position="441"/>
        <end position="570"/>
    </location>
</feature>
<evidence type="ECO:0000256" key="5">
    <source>
        <dbReference type="ARBA" id="ARBA00022670"/>
    </source>
</evidence>
<keyword evidence="10" id="KW-0482">Metalloprotease</keyword>
<evidence type="ECO:0000256" key="10">
    <source>
        <dbReference type="ARBA" id="ARBA00023049"/>
    </source>
</evidence>
<dbReference type="InterPro" id="IPR001431">
    <property type="entry name" value="Pept_M16_Zn_BS"/>
</dbReference>
<evidence type="ECO:0000259" key="15">
    <source>
        <dbReference type="Pfam" id="PF05193"/>
    </source>
</evidence>
<dbReference type="PROSITE" id="PS00143">
    <property type="entry name" value="INSULINASE"/>
    <property type="match status" value="1"/>
</dbReference>
<dbReference type="GO" id="GO:0004222">
    <property type="term" value="F:metalloendopeptidase activity"/>
    <property type="evidence" value="ECO:0007669"/>
    <property type="project" value="InterPro"/>
</dbReference>
<evidence type="ECO:0000256" key="7">
    <source>
        <dbReference type="ARBA" id="ARBA00022801"/>
    </source>
</evidence>
<dbReference type="EMBL" id="CP000744">
    <property type="protein sequence ID" value="ABR86395.2"/>
    <property type="molecule type" value="Genomic_DNA"/>
</dbReference>
<comment type="similarity">
    <text evidence="3 13">Belongs to the peptidase M16 family.</text>
</comment>
<comment type="cofactor">
    <cofactor evidence="1">
        <name>Zn(2+)</name>
        <dbReference type="ChEBI" id="CHEBI:29105"/>
    </cofactor>
</comment>
<evidence type="ECO:0000256" key="12">
    <source>
        <dbReference type="ARBA" id="ARBA00030977"/>
    </source>
</evidence>
<sequence>MDRHAQRHPRSRDCVLPNGLRLHLAHDPAASRAAAWLRVAAGSHDEPTAHPGLAHFLEHLLFLGGAAFPGDERLMPWLQVRGGQVNASTRGRSTDYFFEVAAEHLGAGLARLFDMLVRPLLDIDAQRREREVLEAEYLARAADEQTLIDAALALGLPAGHPLRRFVAGRRDSLALETDAFQRALREFHAAHYHAGNCQLWLQGPQALDELERLARRACADLPGRSPGASPSPPPLSPFAGAALALRLPGPPRLVLGFAIDALRGADEQTLLAFAELLGDRSPGGLLAALGEQGLGESVALRVVHRDARQALLALTFELFDGSAAAALEETFFDWLRALRDDAASLLAARRPLLAEPTAPLERLRQRVLGLPAEIRPACLDALRAERCLRLHLDSELDGAEARWSAGFRLSVAPVAAAPPPLAAQRHAWRFELPPPPSTAAEGALFLRWRFPGISARSRFLALRQALRPLCGQARLRGVEMGLEALGEDWTLSLLGARDRLEAAVRPALARLLAAPADWRASGERLSFAERRRSATGLPIRQLLDALPGVLGEPLAEVDDDWRRTRWDGLVMQAAMPDPRWVPGQATGKRLEPLPAMPGRHRRELAVDGESALLLFCPLPAPEVPMEAAWRLLARLHEPAFQRRLRDELQLGYALFCGFREVGARRGLLFAAQSPRACPERLLEHTEIFLQRSVEALAQLPAQRLAGLRDALADDLRRAPGTFAERARHAWAEHLGGGQGRSRLLAEAARGLGVDDLLAAQAALLEAHGGWWVLSSRR</sequence>
<dbReference type="SUPFAM" id="SSF63411">
    <property type="entry name" value="LuxS/MPP-like metallohydrolase"/>
    <property type="match status" value="2"/>
</dbReference>
<evidence type="ECO:0000256" key="2">
    <source>
        <dbReference type="ARBA" id="ARBA00004886"/>
    </source>
</evidence>
<evidence type="ECO:0000259" key="17">
    <source>
        <dbReference type="Pfam" id="PF22456"/>
    </source>
</evidence>
<dbReference type="AlphaFoldDB" id="A6V6J7"/>
<evidence type="ECO:0000256" key="4">
    <source>
        <dbReference type="ARBA" id="ARBA00015088"/>
    </source>
</evidence>
<name>A6V6J7_PSEP7</name>
<gene>
    <name evidence="18" type="primary">pqqF</name>
    <name evidence="18" type="ordered locus">PSPA7_3322</name>
</gene>
<evidence type="ECO:0000256" key="1">
    <source>
        <dbReference type="ARBA" id="ARBA00001947"/>
    </source>
</evidence>
<dbReference type="InterPro" id="IPR007863">
    <property type="entry name" value="Peptidase_M16_C"/>
</dbReference>
<dbReference type="InterPro" id="IPR011249">
    <property type="entry name" value="Metalloenz_LuxS/M16"/>
</dbReference>
<dbReference type="Proteomes" id="UP000001582">
    <property type="component" value="Chromosome"/>
</dbReference>
<evidence type="ECO:0000313" key="18">
    <source>
        <dbReference type="EMBL" id="ABR86395.2"/>
    </source>
</evidence>
<dbReference type="Pfam" id="PF00675">
    <property type="entry name" value="Peptidase_M16"/>
    <property type="match status" value="1"/>
</dbReference>
<comment type="pathway">
    <text evidence="2">Cofactor biosynthesis; pyrroloquinoline quinone biosynthesis.</text>
</comment>
<dbReference type="RefSeq" id="WP_049792040.1">
    <property type="nucleotide sequence ID" value="NC_009656.1"/>
</dbReference>
<protein>
    <recommendedName>
        <fullName evidence="4">Coenzyme PQQ synthesis protein F</fullName>
    </recommendedName>
    <alternativeName>
        <fullName evidence="12">Pyrroloquinoline quinone biosynthesis protein F</fullName>
    </alternativeName>
</protein>
<evidence type="ECO:0000259" key="14">
    <source>
        <dbReference type="Pfam" id="PF00675"/>
    </source>
</evidence>
<keyword evidence="6" id="KW-0479">Metal-binding</keyword>
<keyword evidence="9" id="KW-0884">PQQ biosynthesis</keyword>
<feature type="domain" description="Coenzyme PQQ synthesis protein F-like C-terminal lobe" evidence="17">
    <location>
        <begin position="631"/>
        <end position="730"/>
    </location>
</feature>
<evidence type="ECO:0000256" key="11">
    <source>
        <dbReference type="ARBA" id="ARBA00024932"/>
    </source>
</evidence>
<reference evidence="18 19" key="2">
    <citation type="journal article" date="2010" name="PLoS ONE">
        <title>Complete genome sequence of the multiresistant taxonomic outlier Pseudomonas aeruginosa PA7.</title>
        <authorList>
            <person name="Roy P.H."/>
            <person name="Tetu S.G."/>
            <person name="Larouche A."/>
            <person name="Elbourne L."/>
            <person name="Tremblay S."/>
            <person name="Ren Q."/>
            <person name="Dodson R."/>
            <person name="Harkins D."/>
            <person name="Shay R."/>
            <person name="Watkins K."/>
            <person name="Mahamoud Y."/>
            <person name="Paulsen I.T."/>
        </authorList>
    </citation>
    <scope>NUCLEOTIDE SEQUENCE [LARGE SCALE GENOMIC DNA]</scope>
    <source>
        <strain evidence="18 19">PA7</strain>
    </source>
</reference>